<protein>
    <submittedName>
        <fullName evidence="1">Uncharacterized protein</fullName>
    </submittedName>
</protein>
<evidence type="ECO:0000313" key="1">
    <source>
        <dbReference type="EMBL" id="JAD82667.1"/>
    </source>
</evidence>
<dbReference type="AlphaFoldDB" id="A0A0A9DFZ5"/>
<dbReference type="EMBL" id="GBRH01215228">
    <property type="protein sequence ID" value="JAD82667.1"/>
    <property type="molecule type" value="Transcribed_RNA"/>
</dbReference>
<organism evidence="1">
    <name type="scientific">Arundo donax</name>
    <name type="common">Giant reed</name>
    <name type="synonym">Donax arundinaceus</name>
    <dbReference type="NCBI Taxonomy" id="35708"/>
    <lineage>
        <taxon>Eukaryota</taxon>
        <taxon>Viridiplantae</taxon>
        <taxon>Streptophyta</taxon>
        <taxon>Embryophyta</taxon>
        <taxon>Tracheophyta</taxon>
        <taxon>Spermatophyta</taxon>
        <taxon>Magnoliopsida</taxon>
        <taxon>Liliopsida</taxon>
        <taxon>Poales</taxon>
        <taxon>Poaceae</taxon>
        <taxon>PACMAD clade</taxon>
        <taxon>Arundinoideae</taxon>
        <taxon>Arundineae</taxon>
        <taxon>Arundo</taxon>
    </lineage>
</organism>
<sequence>MHQIDVLPHTKVKQRIDLGDNKRIEEINLGGRRCRIDEDLESRRSIQEENNTSKRSNLLLLSCCVSQSQTCDGCLDQSSSRY</sequence>
<reference evidence="1" key="2">
    <citation type="journal article" date="2015" name="Data Brief">
        <title>Shoot transcriptome of the giant reed, Arundo donax.</title>
        <authorList>
            <person name="Barrero R.A."/>
            <person name="Guerrero F.D."/>
            <person name="Moolhuijzen P."/>
            <person name="Goolsby J.A."/>
            <person name="Tidwell J."/>
            <person name="Bellgard S.E."/>
            <person name="Bellgard M.I."/>
        </authorList>
    </citation>
    <scope>NUCLEOTIDE SEQUENCE</scope>
    <source>
        <tissue evidence="1">Shoot tissue taken approximately 20 cm above the soil surface</tissue>
    </source>
</reference>
<accession>A0A0A9DFZ5</accession>
<proteinExistence type="predicted"/>
<name>A0A0A9DFZ5_ARUDO</name>
<reference evidence="1" key="1">
    <citation type="submission" date="2014-09" db="EMBL/GenBank/DDBJ databases">
        <authorList>
            <person name="Magalhaes I.L.F."/>
            <person name="Oliveira U."/>
            <person name="Santos F.R."/>
            <person name="Vidigal T.H.D.A."/>
            <person name="Brescovit A.D."/>
            <person name="Santos A.J."/>
        </authorList>
    </citation>
    <scope>NUCLEOTIDE SEQUENCE</scope>
    <source>
        <tissue evidence="1">Shoot tissue taken approximately 20 cm above the soil surface</tissue>
    </source>
</reference>